<evidence type="ECO:0000313" key="11">
    <source>
        <dbReference type="Proteomes" id="UP000422736"/>
    </source>
</evidence>
<gene>
    <name evidence="10" type="ORF">FIM1_3911</name>
</gene>
<dbReference type="Gene3D" id="3.40.50.300">
    <property type="entry name" value="P-loop containing nucleotide triphosphate hydrolases"/>
    <property type="match status" value="1"/>
</dbReference>
<evidence type="ECO:0000256" key="1">
    <source>
        <dbReference type="ARBA" id="ARBA00004875"/>
    </source>
</evidence>
<dbReference type="InterPro" id="IPR006001">
    <property type="entry name" value="Therm_gnt_kin"/>
</dbReference>
<evidence type="ECO:0000256" key="7">
    <source>
        <dbReference type="ARBA" id="ARBA00022840"/>
    </source>
</evidence>
<organism evidence="10 11">
    <name type="scientific">Kluyveromyces marxianus</name>
    <name type="common">Yeast</name>
    <name type="synonym">Candida kefyr</name>
    <dbReference type="NCBI Taxonomy" id="4911"/>
    <lineage>
        <taxon>Eukaryota</taxon>
        <taxon>Fungi</taxon>
        <taxon>Dikarya</taxon>
        <taxon>Ascomycota</taxon>
        <taxon>Saccharomycotina</taxon>
        <taxon>Saccharomycetes</taxon>
        <taxon>Saccharomycetales</taxon>
        <taxon>Saccharomycetaceae</taxon>
        <taxon>Kluyveromyces</taxon>
    </lineage>
</organism>
<evidence type="ECO:0000256" key="6">
    <source>
        <dbReference type="ARBA" id="ARBA00022777"/>
    </source>
</evidence>
<comment type="catalytic activity">
    <reaction evidence="8 9">
        <text>D-gluconate + ATP = 6-phospho-D-gluconate + ADP + H(+)</text>
        <dbReference type="Rhea" id="RHEA:19433"/>
        <dbReference type="ChEBI" id="CHEBI:15378"/>
        <dbReference type="ChEBI" id="CHEBI:18391"/>
        <dbReference type="ChEBI" id="CHEBI:30616"/>
        <dbReference type="ChEBI" id="CHEBI:58759"/>
        <dbReference type="ChEBI" id="CHEBI:456216"/>
        <dbReference type="EC" id="2.7.1.12"/>
    </reaction>
</comment>
<dbReference type="PANTHER" id="PTHR43442:SF3">
    <property type="entry name" value="GLUCONOKINASE-RELATED"/>
    <property type="match status" value="1"/>
</dbReference>
<dbReference type="Proteomes" id="UP000422736">
    <property type="component" value="Chromosome 6"/>
</dbReference>
<keyword evidence="6 9" id="KW-0418">Kinase</keyword>
<dbReference type="NCBIfam" id="TIGR01313">
    <property type="entry name" value="therm_gnt_kin"/>
    <property type="match status" value="1"/>
</dbReference>
<protein>
    <recommendedName>
        <fullName evidence="3 9">Gluconokinase</fullName>
        <ecNumber evidence="3 9">2.7.1.12</ecNumber>
    </recommendedName>
</protein>
<proteinExistence type="inferred from homology"/>
<comment type="pathway">
    <text evidence="1 9">Carbohydrate acid metabolism; D-gluconate degradation.</text>
</comment>
<dbReference type="InterPro" id="IPR027417">
    <property type="entry name" value="P-loop_NTPase"/>
</dbReference>
<dbReference type="CDD" id="cd02021">
    <property type="entry name" value="GntK"/>
    <property type="match status" value="1"/>
</dbReference>
<evidence type="ECO:0000256" key="3">
    <source>
        <dbReference type="ARBA" id="ARBA00012054"/>
    </source>
</evidence>
<evidence type="ECO:0000256" key="9">
    <source>
        <dbReference type="RuleBase" id="RU363066"/>
    </source>
</evidence>
<dbReference type="EMBL" id="CP015059">
    <property type="protein sequence ID" value="QGN17180.1"/>
    <property type="molecule type" value="Genomic_DNA"/>
</dbReference>
<sequence length="182" mass="21005">MSDNKKVFVIGGTCGTGKSTIAERLCEILRQEDPTQPGYEFVEGDLLHPIENIKKMTSSIPLTDDDRWGWLEKVSDKGYSKADQFGSCIITCSSLKKKYRDFIRERHPDCRFIFFILYGTKEEIIKRVVHRESHFMKSDMVDSQFRDLELPQEDEADSIIVNVTGRTPEEVTQEVFHHVKGL</sequence>
<dbReference type="SUPFAM" id="SSF52540">
    <property type="entry name" value="P-loop containing nucleoside triphosphate hydrolases"/>
    <property type="match status" value="1"/>
</dbReference>
<comment type="similarity">
    <text evidence="2 9">Belongs to the gluconokinase GntK/GntV family.</text>
</comment>
<evidence type="ECO:0000313" key="10">
    <source>
        <dbReference type="EMBL" id="QGN17180.1"/>
    </source>
</evidence>
<dbReference type="PANTHER" id="PTHR43442">
    <property type="entry name" value="GLUCONOKINASE-RELATED"/>
    <property type="match status" value="1"/>
</dbReference>
<accession>A0ABX6EXU8</accession>
<name>A0ABX6EXU8_KLUMA</name>
<evidence type="ECO:0000256" key="8">
    <source>
        <dbReference type="ARBA" id="ARBA00048090"/>
    </source>
</evidence>
<reference evidence="10 11" key="1">
    <citation type="submission" date="2016-03" db="EMBL/GenBank/DDBJ databases">
        <title>How can Kluyveromyces marxianus grow so fast - potential evolutionary course in Saccharomyces Complex revealed by comparative genomics.</title>
        <authorList>
            <person name="Mo W."/>
            <person name="Lu W."/>
            <person name="Yang X."/>
            <person name="Qi J."/>
            <person name="Lv H."/>
        </authorList>
    </citation>
    <scope>NUCLEOTIDE SEQUENCE [LARGE SCALE GENOMIC DNA]</scope>
    <source>
        <strain evidence="10 11">FIM1</strain>
    </source>
</reference>
<keyword evidence="4 9" id="KW-0808">Transferase</keyword>
<evidence type="ECO:0000256" key="5">
    <source>
        <dbReference type="ARBA" id="ARBA00022741"/>
    </source>
</evidence>
<evidence type="ECO:0000256" key="2">
    <source>
        <dbReference type="ARBA" id="ARBA00008420"/>
    </source>
</evidence>
<evidence type="ECO:0000256" key="4">
    <source>
        <dbReference type="ARBA" id="ARBA00022679"/>
    </source>
</evidence>
<keyword evidence="11" id="KW-1185">Reference proteome</keyword>
<keyword evidence="7 9" id="KW-0067">ATP-binding</keyword>
<keyword evidence="5 9" id="KW-0547">Nucleotide-binding</keyword>
<dbReference type="EC" id="2.7.1.12" evidence="3 9"/>